<name>A0ABV1XZN7_9ACTN</name>
<sequence>MAMWQVFYADWQMECCGTPFKVGDEVSWPLLQSDGDEFLDPSDGDP</sequence>
<dbReference type="InterPro" id="IPR046485">
    <property type="entry name" value="DUF6578"/>
</dbReference>
<evidence type="ECO:0000313" key="1">
    <source>
        <dbReference type="EMBL" id="MER7377082.1"/>
    </source>
</evidence>
<gene>
    <name evidence="1" type="ORF">ABT384_31080</name>
</gene>
<protein>
    <submittedName>
        <fullName evidence="1">DUF6578 domain-containing protein</fullName>
    </submittedName>
</protein>
<dbReference type="Pfam" id="PF20218">
    <property type="entry name" value="DUF6578"/>
    <property type="match status" value="1"/>
</dbReference>
<accession>A0ABV1XZN7</accession>
<organism evidence="1 2">
    <name type="scientific">Streptomyces lanatus</name>
    <dbReference type="NCBI Taxonomy" id="66900"/>
    <lineage>
        <taxon>Bacteria</taxon>
        <taxon>Bacillati</taxon>
        <taxon>Actinomycetota</taxon>
        <taxon>Actinomycetes</taxon>
        <taxon>Kitasatosporales</taxon>
        <taxon>Streptomycetaceae</taxon>
        <taxon>Streptomyces</taxon>
    </lineage>
</organism>
<comment type="caution">
    <text evidence="1">The sequence shown here is derived from an EMBL/GenBank/DDBJ whole genome shotgun (WGS) entry which is preliminary data.</text>
</comment>
<reference evidence="1 2" key="1">
    <citation type="submission" date="2024-06" db="EMBL/GenBank/DDBJ databases">
        <title>The Natural Products Discovery Center: Release of the First 8490 Sequenced Strains for Exploring Actinobacteria Biosynthetic Diversity.</title>
        <authorList>
            <person name="Kalkreuter E."/>
            <person name="Kautsar S.A."/>
            <person name="Yang D."/>
            <person name="Bader C.D."/>
            <person name="Teijaro C.N."/>
            <person name="Fluegel L."/>
            <person name="Davis C.M."/>
            <person name="Simpson J.R."/>
            <person name="Lauterbach L."/>
            <person name="Steele A.D."/>
            <person name="Gui C."/>
            <person name="Meng S."/>
            <person name="Li G."/>
            <person name="Viehrig K."/>
            <person name="Ye F."/>
            <person name="Su P."/>
            <person name="Kiefer A.F."/>
            <person name="Nichols A."/>
            <person name="Cepeda A.J."/>
            <person name="Yan W."/>
            <person name="Fan B."/>
            <person name="Jiang Y."/>
            <person name="Adhikari A."/>
            <person name="Zheng C.-J."/>
            <person name="Schuster L."/>
            <person name="Cowan T.M."/>
            <person name="Smanski M.J."/>
            <person name="Chevrette M.G."/>
            <person name="De Carvalho L.P.S."/>
            <person name="Shen B."/>
        </authorList>
    </citation>
    <scope>NUCLEOTIDE SEQUENCE [LARGE SCALE GENOMIC DNA]</scope>
    <source>
        <strain evidence="1 2">NPDC000155</strain>
    </source>
</reference>
<proteinExistence type="predicted"/>
<dbReference type="Proteomes" id="UP001486207">
    <property type="component" value="Unassembled WGS sequence"/>
</dbReference>
<dbReference type="RefSeq" id="WP_190074273.1">
    <property type="nucleotide sequence ID" value="NZ_BNBM01000017.1"/>
</dbReference>
<dbReference type="EMBL" id="JBEPFB010000017">
    <property type="protein sequence ID" value="MER7377082.1"/>
    <property type="molecule type" value="Genomic_DNA"/>
</dbReference>
<evidence type="ECO:0000313" key="2">
    <source>
        <dbReference type="Proteomes" id="UP001486207"/>
    </source>
</evidence>
<keyword evidence="2" id="KW-1185">Reference proteome</keyword>